<evidence type="ECO:0000313" key="5">
    <source>
        <dbReference type="EMBL" id="TEA06730.1"/>
    </source>
</evidence>
<comment type="subcellular location">
    <subcellularLocation>
        <location evidence="1">Secreted</location>
    </subcellularLocation>
</comment>
<dbReference type="Gene3D" id="3.40.50.1820">
    <property type="entry name" value="alpha/beta hydrolase"/>
    <property type="match status" value="1"/>
</dbReference>
<keyword evidence="4" id="KW-0472">Membrane</keyword>
<reference evidence="5 6" key="1">
    <citation type="journal article" date="2019" name="Sci. Rep.">
        <title>Extended insight into the Mycobacterium chelonae-abscessus complex through whole genome sequencing of Mycobacterium salmoniphilum outbreak and Mycobacterium salmoniphilum-like strains.</title>
        <authorList>
            <person name="Behra P.R.K."/>
            <person name="Das S."/>
            <person name="Pettersson B.M.F."/>
            <person name="Shirreff L."/>
            <person name="DuCote T."/>
            <person name="Jacobsson K.G."/>
            <person name="Ennis D.G."/>
            <person name="Kirsebom L.A."/>
        </authorList>
    </citation>
    <scope>NUCLEOTIDE SEQUENCE [LARGE SCALE GENOMIC DNA]</scope>
    <source>
        <strain evidence="5 6">CCUG 60884</strain>
    </source>
</reference>
<dbReference type="GO" id="GO:0005576">
    <property type="term" value="C:extracellular region"/>
    <property type="evidence" value="ECO:0007669"/>
    <property type="project" value="UniProtKB-SubCell"/>
</dbReference>
<evidence type="ECO:0000256" key="3">
    <source>
        <dbReference type="SAM" id="MobiDB-lite"/>
    </source>
</evidence>
<comment type="caution">
    <text evidence="5">The sequence shown here is derived from an EMBL/GenBank/DDBJ whole genome shotgun (WGS) entry which is preliminary data.</text>
</comment>
<dbReference type="InterPro" id="IPR050583">
    <property type="entry name" value="Mycobacterial_A85_antigen"/>
</dbReference>
<sequence length="474" mass="50988">MRLVLLEMPPSPVPSPNLMELPVADPGISLLAGWLPLVIEAAAVLTTLVVLALRPRRWRLVWLPVCVAIGAAAAITACMYTNSEGLASDPSPPVLWIWFGVFGAVSAAAILGWRHTSWWLRGLSFLAVPLTLLTFLVALNQWVGYYSTLQVAWGAITAGPLPNEIDPRALAELRNSSQTTGKIVAVDIPSNGSGFKHRTEYVYLPPAWFRGVNPPILPAVMMIAGEFSTAADWIRSGNALQTIEGYASVHNGVSPIFVFVDSSGAFNNDTECVNGPRGNAADHLTKDVRPYVVDQYNASSDPRKWGVVGFSMGGTCAFDLTVMHPDLFNTFVDIGGDLGPAAGNKDQTIARLFGGNAAMWDEYDPETVMARHGAYRGVAGWIEESVKPDNARALTKDLRPNPQSNGRPGYGGHREWGDNGRVGAAGQLCAAATKVDISCQVHTVTGFHTWQFGARGLIDSFPWLADRLLNAQAG</sequence>
<feature type="transmembrane region" description="Helical" evidence="4">
    <location>
        <begin position="94"/>
        <end position="113"/>
    </location>
</feature>
<evidence type="ECO:0000256" key="2">
    <source>
        <dbReference type="ARBA" id="ARBA00022525"/>
    </source>
</evidence>
<feature type="transmembrane region" description="Helical" evidence="4">
    <location>
        <begin position="125"/>
        <end position="143"/>
    </location>
</feature>
<dbReference type="PANTHER" id="PTHR48098:SF1">
    <property type="entry name" value="DIACYLGLYCEROL ACYLTRANSFERASE_MYCOLYLTRANSFERASE AG85A"/>
    <property type="match status" value="1"/>
</dbReference>
<dbReference type="PANTHER" id="PTHR48098">
    <property type="entry name" value="ENTEROCHELIN ESTERASE-RELATED"/>
    <property type="match status" value="1"/>
</dbReference>
<dbReference type="InterPro" id="IPR029058">
    <property type="entry name" value="AB_hydrolase_fold"/>
</dbReference>
<evidence type="ECO:0000256" key="1">
    <source>
        <dbReference type="ARBA" id="ARBA00004613"/>
    </source>
</evidence>
<dbReference type="AlphaFoldDB" id="A0A4R8SWM4"/>
<evidence type="ECO:0000256" key="4">
    <source>
        <dbReference type="SAM" id="Phobius"/>
    </source>
</evidence>
<dbReference type="GO" id="GO:0016747">
    <property type="term" value="F:acyltransferase activity, transferring groups other than amino-acyl groups"/>
    <property type="evidence" value="ECO:0007669"/>
    <property type="project" value="TreeGrafter"/>
</dbReference>
<accession>A0A4R8SWM4</accession>
<feature type="transmembrane region" description="Helical" evidence="4">
    <location>
        <begin position="28"/>
        <end position="53"/>
    </location>
</feature>
<feature type="transmembrane region" description="Helical" evidence="4">
    <location>
        <begin position="60"/>
        <end position="82"/>
    </location>
</feature>
<dbReference type="SUPFAM" id="SSF53474">
    <property type="entry name" value="alpha/beta-Hydrolases"/>
    <property type="match status" value="1"/>
</dbReference>
<dbReference type="InterPro" id="IPR000801">
    <property type="entry name" value="Esterase-like"/>
</dbReference>
<keyword evidence="2" id="KW-0964">Secreted</keyword>
<evidence type="ECO:0000313" key="6">
    <source>
        <dbReference type="Proteomes" id="UP000294604"/>
    </source>
</evidence>
<gene>
    <name evidence="5" type="ORF">CCUG60884_01868</name>
</gene>
<organism evidence="5 6">
    <name type="scientific">Mycobacteroides salmoniphilum</name>
    <dbReference type="NCBI Taxonomy" id="404941"/>
    <lineage>
        <taxon>Bacteria</taxon>
        <taxon>Bacillati</taxon>
        <taxon>Actinomycetota</taxon>
        <taxon>Actinomycetes</taxon>
        <taxon>Mycobacteriales</taxon>
        <taxon>Mycobacteriaceae</taxon>
        <taxon>Mycobacteroides</taxon>
    </lineage>
</organism>
<dbReference type="Proteomes" id="UP000294604">
    <property type="component" value="Unassembled WGS sequence"/>
</dbReference>
<keyword evidence="4" id="KW-0812">Transmembrane</keyword>
<dbReference type="EMBL" id="PECL01000007">
    <property type="protein sequence ID" value="TEA06730.1"/>
    <property type="molecule type" value="Genomic_DNA"/>
</dbReference>
<protein>
    <submittedName>
        <fullName evidence="5">Putative esterase</fullName>
    </submittedName>
</protein>
<feature type="region of interest" description="Disordered" evidence="3">
    <location>
        <begin position="394"/>
        <end position="417"/>
    </location>
</feature>
<name>A0A4R8SWM4_9MYCO</name>
<keyword evidence="4" id="KW-1133">Transmembrane helix</keyword>
<proteinExistence type="predicted"/>
<dbReference type="Pfam" id="PF00756">
    <property type="entry name" value="Esterase"/>
    <property type="match status" value="1"/>
</dbReference>